<dbReference type="CDD" id="cd00042">
    <property type="entry name" value="CY"/>
    <property type="match status" value="1"/>
</dbReference>
<evidence type="ECO:0000256" key="1">
    <source>
        <dbReference type="ARBA" id="ARBA00022737"/>
    </source>
</evidence>
<keyword evidence="2 3" id="KW-0040">ANK repeat</keyword>
<dbReference type="PANTHER" id="PTHR24198:SF165">
    <property type="entry name" value="ANKYRIN REPEAT-CONTAINING PROTEIN-RELATED"/>
    <property type="match status" value="1"/>
</dbReference>
<dbReference type="SUPFAM" id="SSF48403">
    <property type="entry name" value="Ankyrin repeat"/>
    <property type="match status" value="1"/>
</dbReference>
<gene>
    <name evidence="6" type="ORF">NMOB1V02_LOCUS10147</name>
</gene>
<evidence type="ECO:0000256" key="2">
    <source>
        <dbReference type="ARBA" id="ARBA00023043"/>
    </source>
</evidence>
<feature type="repeat" description="ANK" evidence="3">
    <location>
        <begin position="346"/>
        <end position="378"/>
    </location>
</feature>
<keyword evidence="5" id="KW-0732">Signal</keyword>
<evidence type="ECO:0000256" key="5">
    <source>
        <dbReference type="SAM" id="SignalP"/>
    </source>
</evidence>
<dbReference type="EMBL" id="CAJPEX010003938">
    <property type="protein sequence ID" value="CAG0922677.1"/>
    <property type="molecule type" value="Genomic_DNA"/>
</dbReference>
<protein>
    <submittedName>
        <fullName evidence="6">Uncharacterized protein</fullName>
    </submittedName>
</protein>
<dbReference type="Gene3D" id="1.25.40.20">
    <property type="entry name" value="Ankyrin repeat-containing domain"/>
    <property type="match status" value="1"/>
</dbReference>
<evidence type="ECO:0000256" key="3">
    <source>
        <dbReference type="PROSITE-ProRule" id="PRU00023"/>
    </source>
</evidence>
<dbReference type="Pfam" id="PF12796">
    <property type="entry name" value="Ank_2"/>
    <property type="match status" value="1"/>
</dbReference>
<dbReference type="PANTHER" id="PTHR24198">
    <property type="entry name" value="ANKYRIN REPEAT AND PROTEIN KINASE DOMAIN-CONTAINING PROTEIN"/>
    <property type="match status" value="1"/>
</dbReference>
<dbReference type="InterPro" id="IPR002110">
    <property type="entry name" value="Ankyrin_rpt"/>
</dbReference>
<dbReference type="PROSITE" id="PS50297">
    <property type="entry name" value="ANK_REP_REGION"/>
    <property type="match status" value="2"/>
</dbReference>
<keyword evidence="1" id="KW-0677">Repeat</keyword>
<dbReference type="SUPFAM" id="SSF54403">
    <property type="entry name" value="Cystatin/monellin"/>
    <property type="match status" value="1"/>
</dbReference>
<evidence type="ECO:0000313" key="6">
    <source>
        <dbReference type="EMBL" id="CAD7282525.1"/>
    </source>
</evidence>
<dbReference type="PROSITE" id="PS50088">
    <property type="entry name" value="ANK_REPEAT"/>
    <property type="match status" value="3"/>
</dbReference>
<feature type="region of interest" description="Disordered" evidence="4">
    <location>
        <begin position="131"/>
        <end position="150"/>
    </location>
</feature>
<dbReference type="InterPro" id="IPR000010">
    <property type="entry name" value="Cystatin_dom"/>
</dbReference>
<dbReference type="GO" id="GO:0004869">
    <property type="term" value="F:cysteine-type endopeptidase inhibitor activity"/>
    <property type="evidence" value="ECO:0007669"/>
    <property type="project" value="InterPro"/>
</dbReference>
<dbReference type="InterPro" id="IPR046350">
    <property type="entry name" value="Cystatin_sf"/>
</dbReference>
<name>A0A7R9BVR0_9CRUS</name>
<feature type="signal peptide" evidence="5">
    <location>
        <begin position="1"/>
        <end position="24"/>
    </location>
</feature>
<evidence type="ECO:0000313" key="7">
    <source>
        <dbReference type="Proteomes" id="UP000678499"/>
    </source>
</evidence>
<sequence>MGSKLPVPAFLCFLTLCFLPAAEMNSSDNDFVNVLRWTETLIGSQNRGDKPLKIRNILTISKQMVTGNFYDMKLEFSRASCPKDHANDCAFDASATPLICEVKVYDEPISGTRTSPKFSCSSMQREGNNSTLELKAGDPEPSSVEVTTTTTTESSAKFCESIPKGQLNAISKEGITKLYAAAQSGDVPLTEKLLNCGANPLRSFHPAHLYLVPLSLFLQEGIARGYRVAPARPNKPPPFGPGWPRCWPGAKGPLRRGCADVAGAGRWSACLRLHRLARVETLTAWALEDGCASEREVSLELEESHQSNILTSGYCHWSSSLLIALPFRFSPSFAMVAMVRSSNLQEGNLPIHIAALNGHERIVEALLNHGVNPDVRRKDGLAALHIALKGDGTNLLPVLEMLALKGANLNVVTGNEQHKRPLDIALDVGLPNDVIRFLIEHGAKRGDETL</sequence>
<dbReference type="Gene3D" id="3.10.450.10">
    <property type="match status" value="1"/>
</dbReference>
<evidence type="ECO:0000256" key="4">
    <source>
        <dbReference type="SAM" id="MobiDB-lite"/>
    </source>
</evidence>
<dbReference type="SMART" id="SM00248">
    <property type="entry name" value="ANK"/>
    <property type="match status" value="4"/>
</dbReference>
<dbReference type="Proteomes" id="UP000678499">
    <property type="component" value="Unassembled WGS sequence"/>
</dbReference>
<reference evidence="6" key="1">
    <citation type="submission" date="2020-11" db="EMBL/GenBank/DDBJ databases">
        <authorList>
            <person name="Tran Van P."/>
        </authorList>
    </citation>
    <scope>NUCLEOTIDE SEQUENCE</scope>
</reference>
<dbReference type="AlphaFoldDB" id="A0A7R9BVR0"/>
<feature type="repeat" description="ANK" evidence="3">
    <location>
        <begin position="379"/>
        <end position="414"/>
    </location>
</feature>
<keyword evidence="7" id="KW-1185">Reference proteome</keyword>
<organism evidence="6">
    <name type="scientific">Notodromas monacha</name>
    <dbReference type="NCBI Taxonomy" id="399045"/>
    <lineage>
        <taxon>Eukaryota</taxon>
        <taxon>Metazoa</taxon>
        <taxon>Ecdysozoa</taxon>
        <taxon>Arthropoda</taxon>
        <taxon>Crustacea</taxon>
        <taxon>Oligostraca</taxon>
        <taxon>Ostracoda</taxon>
        <taxon>Podocopa</taxon>
        <taxon>Podocopida</taxon>
        <taxon>Cypridocopina</taxon>
        <taxon>Cypridoidea</taxon>
        <taxon>Cyprididae</taxon>
        <taxon>Notodromas</taxon>
    </lineage>
</organism>
<accession>A0A7R9BVR0</accession>
<proteinExistence type="predicted"/>
<dbReference type="EMBL" id="OA885975">
    <property type="protein sequence ID" value="CAD7282525.1"/>
    <property type="molecule type" value="Genomic_DNA"/>
</dbReference>
<dbReference type="InterPro" id="IPR036770">
    <property type="entry name" value="Ankyrin_rpt-contain_sf"/>
</dbReference>
<feature type="chain" id="PRO_5036210361" evidence="5">
    <location>
        <begin position="25"/>
        <end position="450"/>
    </location>
</feature>
<dbReference type="OrthoDB" id="4772757at2759"/>
<feature type="repeat" description="ANK" evidence="3">
    <location>
        <begin position="173"/>
        <end position="199"/>
    </location>
</feature>